<feature type="region of interest" description="Disordered" evidence="1">
    <location>
        <begin position="96"/>
        <end position="117"/>
    </location>
</feature>
<evidence type="ECO:0000313" key="3">
    <source>
        <dbReference type="Proteomes" id="UP001219525"/>
    </source>
</evidence>
<evidence type="ECO:0000313" key="2">
    <source>
        <dbReference type="EMBL" id="KAJ7192196.1"/>
    </source>
</evidence>
<dbReference type="Proteomes" id="UP001219525">
    <property type="component" value="Unassembled WGS sequence"/>
</dbReference>
<comment type="caution">
    <text evidence="2">The sequence shown here is derived from an EMBL/GenBank/DDBJ whole genome shotgun (WGS) entry which is preliminary data.</text>
</comment>
<sequence>MSTRVVVAIIDLIVAIEDNVHARYAASHPHISRHPAARAAVHHGFVCGGIRGAREDVLWRVGPGIRTGAAHTRQACTHLPLQPCAAVHRGVRGAREKTVEDGARREEAATPPPGMCTGEVERKRAAYLHKYAATDALGSWDVRLEAEGLRLAAHPEGLRLEADGLRLEASLKLEVKGFERASRAARCLQPATGRTGRATGQGVETRREETKFAKSPPLAEAPAVRIRWPR</sequence>
<accession>A0AAD6UU68</accession>
<name>A0AAD6UU68_9AGAR</name>
<dbReference type="EMBL" id="JARJCW010000123">
    <property type="protein sequence ID" value="KAJ7192196.1"/>
    <property type="molecule type" value="Genomic_DNA"/>
</dbReference>
<reference evidence="2" key="1">
    <citation type="submission" date="2023-03" db="EMBL/GenBank/DDBJ databases">
        <title>Massive genome expansion in bonnet fungi (Mycena s.s.) driven by repeated elements and novel gene families across ecological guilds.</title>
        <authorList>
            <consortium name="Lawrence Berkeley National Laboratory"/>
            <person name="Harder C.B."/>
            <person name="Miyauchi S."/>
            <person name="Viragh M."/>
            <person name="Kuo A."/>
            <person name="Thoen E."/>
            <person name="Andreopoulos B."/>
            <person name="Lu D."/>
            <person name="Skrede I."/>
            <person name="Drula E."/>
            <person name="Henrissat B."/>
            <person name="Morin E."/>
            <person name="Kohler A."/>
            <person name="Barry K."/>
            <person name="LaButti K."/>
            <person name="Morin E."/>
            <person name="Salamov A."/>
            <person name="Lipzen A."/>
            <person name="Mereny Z."/>
            <person name="Hegedus B."/>
            <person name="Baldrian P."/>
            <person name="Stursova M."/>
            <person name="Weitz H."/>
            <person name="Taylor A."/>
            <person name="Grigoriev I.V."/>
            <person name="Nagy L.G."/>
            <person name="Martin F."/>
            <person name="Kauserud H."/>
        </authorList>
    </citation>
    <scope>NUCLEOTIDE SEQUENCE</scope>
    <source>
        <strain evidence="2">9144</strain>
    </source>
</reference>
<feature type="compositionally biased region" description="Basic and acidic residues" evidence="1">
    <location>
        <begin position="96"/>
        <end position="108"/>
    </location>
</feature>
<feature type="region of interest" description="Disordered" evidence="1">
    <location>
        <begin position="192"/>
        <end position="220"/>
    </location>
</feature>
<evidence type="ECO:0000256" key="1">
    <source>
        <dbReference type="SAM" id="MobiDB-lite"/>
    </source>
</evidence>
<proteinExistence type="predicted"/>
<organism evidence="2 3">
    <name type="scientific">Mycena pura</name>
    <dbReference type="NCBI Taxonomy" id="153505"/>
    <lineage>
        <taxon>Eukaryota</taxon>
        <taxon>Fungi</taxon>
        <taxon>Dikarya</taxon>
        <taxon>Basidiomycota</taxon>
        <taxon>Agaricomycotina</taxon>
        <taxon>Agaricomycetes</taxon>
        <taxon>Agaricomycetidae</taxon>
        <taxon>Agaricales</taxon>
        <taxon>Marasmiineae</taxon>
        <taxon>Mycenaceae</taxon>
        <taxon>Mycena</taxon>
    </lineage>
</organism>
<protein>
    <submittedName>
        <fullName evidence="2">Uncharacterized protein</fullName>
    </submittedName>
</protein>
<gene>
    <name evidence="2" type="ORF">GGX14DRAFT_406595</name>
</gene>
<dbReference type="AlphaFoldDB" id="A0AAD6UU68"/>
<keyword evidence="3" id="KW-1185">Reference proteome</keyword>